<dbReference type="EMBL" id="CP042829">
    <property type="protein sequence ID" value="QFG03948.1"/>
    <property type="molecule type" value="Genomic_DNA"/>
</dbReference>
<feature type="transmembrane region" description="Helical" evidence="9">
    <location>
        <begin position="389"/>
        <end position="411"/>
    </location>
</feature>
<organism evidence="10 11">
    <name type="scientific">Tepidiforma bonchosmolovskayae</name>
    <dbReference type="NCBI Taxonomy" id="2601677"/>
    <lineage>
        <taxon>Bacteria</taxon>
        <taxon>Bacillati</taxon>
        <taxon>Chloroflexota</taxon>
        <taxon>Tepidiformia</taxon>
        <taxon>Tepidiformales</taxon>
        <taxon>Tepidiformaceae</taxon>
        <taxon>Tepidiforma</taxon>
    </lineage>
</organism>
<comment type="similarity">
    <text evidence="8">Belongs to the TsuA/YedE (TC 9.B.102) family.</text>
</comment>
<feature type="transmembrane region" description="Helical" evidence="9">
    <location>
        <begin position="198"/>
        <end position="219"/>
    </location>
</feature>
<dbReference type="PANTHER" id="PTHR30574:SF1">
    <property type="entry name" value="SULPHUR TRANSPORT DOMAIN-CONTAINING PROTEIN"/>
    <property type="match status" value="1"/>
</dbReference>
<protein>
    <submittedName>
        <fullName evidence="10">YeeE/YedE family protein</fullName>
    </submittedName>
</protein>
<name>A0ABX6C5G3_9CHLR</name>
<keyword evidence="4" id="KW-0997">Cell inner membrane</keyword>
<evidence type="ECO:0000256" key="3">
    <source>
        <dbReference type="ARBA" id="ARBA00022475"/>
    </source>
</evidence>
<keyword evidence="5 9" id="KW-0812">Transmembrane</keyword>
<evidence type="ECO:0000256" key="6">
    <source>
        <dbReference type="ARBA" id="ARBA00022989"/>
    </source>
</evidence>
<reference evidence="10 11" key="1">
    <citation type="submission" date="2019-10" db="EMBL/GenBank/DDBJ databases">
        <title>Thermopilla bonchosmolovskayae gen. nov., sp. nov., a moderately thermophilic Chloroflexi bacterium from a Chukotka hot spring (Arctic, Russia), representing a novel classis Thermopillaia, which include previously uncultivated lineage OLB14.</title>
        <authorList>
            <person name="Kochetkova T.V."/>
            <person name="Zayulina K.S."/>
            <person name="Zhigarkov V.S."/>
            <person name="Minaev N.V."/>
            <person name="Novikov A."/>
            <person name="Toshchakov S.V."/>
            <person name="Elcheninov A.G."/>
            <person name="Kublanov I.V."/>
        </authorList>
    </citation>
    <scope>NUCLEOTIDE SEQUENCE [LARGE SCALE GENOMIC DNA]</scope>
    <source>
        <strain evidence="10 11">3753O</strain>
    </source>
</reference>
<keyword evidence="7 9" id="KW-0472">Membrane</keyword>
<feature type="transmembrane region" description="Helical" evidence="9">
    <location>
        <begin position="20"/>
        <end position="37"/>
    </location>
</feature>
<keyword evidence="11" id="KW-1185">Reference proteome</keyword>
<feature type="transmembrane region" description="Helical" evidence="9">
    <location>
        <begin position="121"/>
        <end position="143"/>
    </location>
</feature>
<feature type="transmembrane region" description="Helical" evidence="9">
    <location>
        <begin position="81"/>
        <end position="101"/>
    </location>
</feature>
<dbReference type="Pfam" id="PF04143">
    <property type="entry name" value="Sulf_transp"/>
    <property type="match status" value="1"/>
</dbReference>
<evidence type="ECO:0000256" key="1">
    <source>
        <dbReference type="ARBA" id="ARBA00004429"/>
    </source>
</evidence>
<feature type="transmembrane region" description="Helical" evidence="9">
    <location>
        <begin position="155"/>
        <end position="178"/>
    </location>
</feature>
<evidence type="ECO:0000256" key="9">
    <source>
        <dbReference type="SAM" id="Phobius"/>
    </source>
</evidence>
<evidence type="ECO:0000313" key="10">
    <source>
        <dbReference type="EMBL" id="QFG03948.1"/>
    </source>
</evidence>
<gene>
    <name evidence="10" type="ORF">Tbon_11845</name>
</gene>
<evidence type="ECO:0000256" key="2">
    <source>
        <dbReference type="ARBA" id="ARBA00022448"/>
    </source>
</evidence>
<feature type="transmembrane region" description="Helical" evidence="9">
    <location>
        <begin position="329"/>
        <end position="348"/>
    </location>
</feature>
<sequence>MSLQGVTTITPAAPSTATRLPVKPLALGAAIAAAWLLLDQRGFAIGAFWLIGVAFGVVLQRSRLCFAGAFRDLILLGDGRLFRAILVGLAVATVGFVFLEARLAPDPGFGIAPAGPHIQPVGIATVVGGVLFGVGMVLAGGCVSGSLWRMGEGYVASWVAMAGIVAGTIVANRQWAWWYDNDIRERTAVWLPAELGGYPAALALTLAALAGLYVLVLWWESRTPKMPEFPAPPPEPAFGLREQLRQGWERVWGGHGWSYTTGAVALAVISVFALGLQVPLGVTGGISLWADNVLGWFDAGALPLKGSELLAGCTPGGAEKWFTVRTATMLGLVAGAFTASVLSGEFRLRRPRQRSRYVQAAAGGLLMGYASVIAIGCTIGAFFSSVPSLALAGWVYGIALFGGAWIGVALIRRLP</sequence>
<dbReference type="PANTHER" id="PTHR30574">
    <property type="entry name" value="INNER MEMBRANE PROTEIN YEDE"/>
    <property type="match status" value="1"/>
</dbReference>
<comment type="subcellular location">
    <subcellularLocation>
        <location evidence="1">Cell inner membrane</location>
        <topology evidence="1">Multi-pass membrane protein</topology>
    </subcellularLocation>
</comment>
<dbReference type="Proteomes" id="UP000326331">
    <property type="component" value="Chromosome"/>
</dbReference>
<evidence type="ECO:0000256" key="7">
    <source>
        <dbReference type="ARBA" id="ARBA00023136"/>
    </source>
</evidence>
<dbReference type="InterPro" id="IPR007272">
    <property type="entry name" value="Sulf_transp_TsuA/YedE"/>
</dbReference>
<accession>A0ABX6C5G3</accession>
<evidence type="ECO:0000256" key="4">
    <source>
        <dbReference type="ARBA" id="ARBA00022519"/>
    </source>
</evidence>
<keyword evidence="2" id="KW-0813">Transport</keyword>
<feature type="transmembrane region" description="Helical" evidence="9">
    <location>
        <begin position="43"/>
        <end position="60"/>
    </location>
</feature>
<proteinExistence type="inferred from homology"/>
<keyword evidence="3" id="KW-1003">Cell membrane</keyword>
<evidence type="ECO:0000313" key="11">
    <source>
        <dbReference type="Proteomes" id="UP000326331"/>
    </source>
</evidence>
<evidence type="ECO:0000256" key="8">
    <source>
        <dbReference type="ARBA" id="ARBA00035655"/>
    </source>
</evidence>
<keyword evidence="6 9" id="KW-1133">Transmembrane helix</keyword>
<evidence type="ECO:0000256" key="5">
    <source>
        <dbReference type="ARBA" id="ARBA00022692"/>
    </source>
</evidence>
<feature type="transmembrane region" description="Helical" evidence="9">
    <location>
        <begin position="360"/>
        <end position="383"/>
    </location>
</feature>